<accession>A0A1I7V918</accession>
<reference evidence="2 3" key="2">
    <citation type="submission" date="2016-11" db="UniProtKB">
        <authorList>
            <consortium name="WormBaseParasite"/>
        </authorList>
    </citation>
    <scope>IDENTIFICATION</scope>
</reference>
<evidence type="ECO:0000313" key="2">
    <source>
        <dbReference type="WBParaSite" id="EN70_11201"/>
    </source>
</evidence>
<evidence type="ECO:0000313" key="3">
    <source>
        <dbReference type="WBParaSite" id="EN70_9710"/>
    </source>
</evidence>
<reference evidence="1" key="1">
    <citation type="submission" date="2012-04" db="EMBL/GenBank/DDBJ databases">
        <title>The Genome Sequence of Loa loa.</title>
        <authorList>
            <consortium name="The Broad Institute Genome Sequencing Platform"/>
            <consortium name="Broad Institute Genome Sequencing Center for Infectious Disease"/>
            <person name="Nutman T.B."/>
            <person name="Fink D.L."/>
            <person name="Russ C."/>
            <person name="Young S."/>
            <person name="Zeng Q."/>
            <person name="Gargeya S."/>
            <person name="Alvarado L."/>
            <person name="Berlin A."/>
            <person name="Chapman S.B."/>
            <person name="Chen Z."/>
            <person name="Freedman E."/>
            <person name="Gellesch M."/>
            <person name="Goldberg J."/>
            <person name="Griggs A."/>
            <person name="Gujja S."/>
            <person name="Heilman E.R."/>
            <person name="Heiman D."/>
            <person name="Howarth C."/>
            <person name="Mehta T."/>
            <person name="Neiman D."/>
            <person name="Pearson M."/>
            <person name="Roberts A."/>
            <person name="Saif S."/>
            <person name="Shea T."/>
            <person name="Shenoy N."/>
            <person name="Sisk P."/>
            <person name="Stolte C."/>
            <person name="Sykes S."/>
            <person name="White J."/>
            <person name="Yandava C."/>
            <person name="Haas B."/>
            <person name="Henn M.R."/>
            <person name="Nusbaum C."/>
            <person name="Birren B."/>
        </authorList>
    </citation>
    <scope>NUCLEOTIDE SEQUENCE [LARGE SCALE GENOMIC DNA]</scope>
</reference>
<dbReference type="WBParaSite" id="EN70_9710">
    <property type="protein sequence ID" value="EN70_9710"/>
    <property type="gene ID" value="EN70_9710"/>
</dbReference>
<sequence length="277" mass="32736">MVGFPMCTPMDKNRSRLLPKFIQNRIDEIRMSKFSYRYVPSRSNPADIATKGYMSPNQLAKFEQWWTGPQWLKDEESAWPQWESNTYCEHEEYENKICTATAAAKLITIRSFRLIDATRISKWTRLQRTTAWALRFITYISKGRFVWLKEVPEKPELTSYELAEATKALIIQAQSEGINEKEVNKWNLYYSNTHSLWKCRSRLDNISMGIYRGSLNLIYLPRHNPMTKLIIQHQHEDLYHAGIAHILPELRRNFWISKGRTDGVRSILEVMEKRISK</sequence>
<keyword evidence="1" id="KW-1185">Reference proteome</keyword>
<name>A0A1I7V918_LOALO</name>
<dbReference type="PANTHER" id="PTHR47331">
    <property type="entry name" value="PHD-TYPE DOMAIN-CONTAINING PROTEIN"/>
    <property type="match status" value="1"/>
</dbReference>
<proteinExistence type="predicted"/>
<organism evidence="1 2">
    <name type="scientific">Loa loa</name>
    <name type="common">Eye worm</name>
    <name type="synonym">Filaria loa</name>
    <dbReference type="NCBI Taxonomy" id="7209"/>
    <lineage>
        <taxon>Eukaryota</taxon>
        <taxon>Metazoa</taxon>
        <taxon>Ecdysozoa</taxon>
        <taxon>Nematoda</taxon>
        <taxon>Chromadorea</taxon>
        <taxon>Rhabditida</taxon>
        <taxon>Spirurina</taxon>
        <taxon>Spiruromorpha</taxon>
        <taxon>Filarioidea</taxon>
        <taxon>Onchocercidae</taxon>
        <taxon>Loa</taxon>
    </lineage>
</organism>
<evidence type="ECO:0000313" key="1">
    <source>
        <dbReference type="Proteomes" id="UP000095285"/>
    </source>
</evidence>
<protein>
    <submittedName>
        <fullName evidence="2 3">Integrase_H2C2 domain-containing protein</fullName>
    </submittedName>
</protein>
<dbReference type="WBParaSite" id="EN70_11201">
    <property type="protein sequence ID" value="EN70_11201"/>
    <property type="gene ID" value="EN70_11201"/>
</dbReference>
<dbReference type="STRING" id="7209.A0A1I7V918"/>
<dbReference type="Proteomes" id="UP000095285">
    <property type="component" value="Unassembled WGS sequence"/>
</dbReference>
<dbReference type="AlphaFoldDB" id="A0A1I7V918"/>